<feature type="domain" description="Peptidase M14" evidence="16">
    <location>
        <begin position="123"/>
        <end position="421"/>
    </location>
</feature>
<evidence type="ECO:0000256" key="13">
    <source>
        <dbReference type="ARBA" id="ARBA00057299"/>
    </source>
</evidence>
<accession>A0A0M4E6N3</accession>
<dbReference type="PANTHER" id="PTHR11705">
    <property type="entry name" value="PROTEASE FAMILY M14 CARBOXYPEPTIDASE A,B"/>
    <property type="match status" value="1"/>
</dbReference>
<dbReference type="InterPro" id="IPR003146">
    <property type="entry name" value="M14A_act_pep"/>
</dbReference>
<organism evidence="17 18">
    <name type="scientific">Drosophila busckii</name>
    <name type="common">Fruit fly</name>
    <dbReference type="NCBI Taxonomy" id="30019"/>
    <lineage>
        <taxon>Eukaryota</taxon>
        <taxon>Metazoa</taxon>
        <taxon>Ecdysozoa</taxon>
        <taxon>Arthropoda</taxon>
        <taxon>Hexapoda</taxon>
        <taxon>Insecta</taxon>
        <taxon>Pterygota</taxon>
        <taxon>Neoptera</taxon>
        <taxon>Endopterygota</taxon>
        <taxon>Diptera</taxon>
        <taxon>Brachycera</taxon>
        <taxon>Muscomorpha</taxon>
        <taxon>Ephydroidea</taxon>
        <taxon>Drosophilidae</taxon>
        <taxon>Drosophila</taxon>
    </lineage>
</organism>
<keyword evidence="4" id="KW-0964">Secreted</keyword>
<evidence type="ECO:0000313" key="18">
    <source>
        <dbReference type="Proteomes" id="UP000494163"/>
    </source>
</evidence>
<comment type="subcellular location">
    <subcellularLocation>
        <location evidence="2">Secreted</location>
    </subcellularLocation>
</comment>
<keyword evidence="9" id="KW-0378">Hydrolase</keyword>
<evidence type="ECO:0000256" key="6">
    <source>
        <dbReference type="ARBA" id="ARBA00022670"/>
    </source>
</evidence>
<dbReference type="GO" id="GO:0005615">
    <property type="term" value="C:extracellular space"/>
    <property type="evidence" value="ECO:0007669"/>
    <property type="project" value="TreeGrafter"/>
</dbReference>
<evidence type="ECO:0000256" key="10">
    <source>
        <dbReference type="ARBA" id="ARBA00022833"/>
    </source>
</evidence>
<proteinExistence type="inferred from homology"/>
<dbReference type="Gene3D" id="3.40.630.10">
    <property type="entry name" value="Zn peptidases"/>
    <property type="match status" value="1"/>
</dbReference>
<comment type="cofactor">
    <cofactor evidence="1">
        <name>Zn(2+)</name>
        <dbReference type="ChEBI" id="CHEBI:29105"/>
    </cofactor>
</comment>
<dbReference type="GO" id="GO:0008270">
    <property type="term" value="F:zinc ion binding"/>
    <property type="evidence" value="ECO:0007669"/>
    <property type="project" value="InterPro"/>
</dbReference>
<keyword evidence="8 15" id="KW-0732">Signal</keyword>
<evidence type="ECO:0000256" key="1">
    <source>
        <dbReference type="ARBA" id="ARBA00001947"/>
    </source>
</evidence>
<evidence type="ECO:0000256" key="3">
    <source>
        <dbReference type="ARBA" id="ARBA00005988"/>
    </source>
</evidence>
<evidence type="ECO:0000256" key="8">
    <source>
        <dbReference type="ARBA" id="ARBA00022729"/>
    </source>
</evidence>
<dbReference type="Proteomes" id="UP000494163">
    <property type="component" value="Chromosome 2R"/>
</dbReference>
<dbReference type="OMA" id="CDHWFGG"/>
<evidence type="ECO:0000256" key="9">
    <source>
        <dbReference type="ARBA" id="ARBA00022801"/>
    </source>
</evidence>
<dbReference type="SUPFAM" id="SSF53187">
    <property type="entry name" value="Zn-dependent exopeptidases"/>
    <property type="match status" value="1"/>
</dbReference>
<dbReference type="GO" id="GO:0004181">
    <property type="term" value="F:metallocarboxypeptidase activity"/>
    <property type="evidence" value="ECO:0007669"/>
    <property type="project" value="InterPro"/>
</dbReference>
<keyword evidence="18" id="KW-1185">Reference proteome</keyword>
<comment type="function">
    <text evidence="13">Involved in the digestion of the blood meal.</text>
</comment>
<dbReference type="InterPro" id="IPR000834">
    <property type="entry name" value="Peptidase_M14"/>
</dbReference>
<dbReference type="SMR" id="A0A0M4E6N3"/>
<evidence type="ECO:0000256" key="5">
    <source>
        <dbReference type="ARBA" id="ARBA00022645"/>
    </source>
</evidence>
<keyword evidence="5" id="KW-0121">Carboxypeptidase</keyword>
<dbReference type="PANTHER" id="PTHR11705:SF123">
    <property type="entry name" value="PEPTIDASE M14 CARBOXYPEPTIDASE A DOMAIN-CONTAINING PROTEIN-RELATED"/>
    <property type="match status" value="1"/>
</dbReference>
<dbReference type="SMART" id="SM00631">
    <property type="entry name" value="Zn_pept"/>
    <property type="match status" value="1"/>
</dbReference>
<sequence>MKATLQLVALLLLCVAAIALARVPHSKPMAARYDNFKVYKAFISDKQQLEEFKKIHHHLQIYALNEIGGANRSYDVIVGPAHQKSFEETLKFLEIAYELLVEDLQALLDQTAYDDDDDMDWVNYHPLNKIYDWLDEQCAAHDFLDCQVIGHSHEGREIRSIKLSKREGNKAIFIEGNIHAMEWISSATVTFVLNQLINSDDETVQRLSEEYDWIIVPMVNPDGFVYTHEVERLWRKNRRPNGYRNITGDCIGIDMNRNFDSHWEAAGWNIEDPCDHWFGGDEPNSEVEILSLQEFVNSFEPDYIRAYMAFHAYGQYVLLPYGHTNTEFPPNYDQMMRIAEAFAAGAVEAYGSEFTYGASGLLNYVVSGSAKDWAYGVKNIPFTCTVELRDKGTYGFFLPSNQITEVGIEVTEGLKSLVAKAQEEGIFD</sequence>
<keyword evidence="6" id="KW-0645">Protease</keyword>
<dbReference type="Pfam" id="PF02244">
    <property type="entry name" value="Propep_M14"/>
    <property type="match status" value="1"/>
</dbReference>
<evidence type="ECO:0000259" key="16">
    <source>
        <dbReference type="PROSITE" id="PS52035"/>
    </source>
</evidence>
<dbReference type="PROSITE" id="PS52035">
    <property type="entry name" value="PEPTIDASE_M14"/>
    <property type="match status" value="1"/>
</dbReference>
<evidence type="ECO:0000256" key="15">
    <source>
        <dbReference type="SAM" id="SignalP"/>
    </source>
</evidence>
<gene>
    <name evidence="17" type="ORF">Dbus_chr2Rg1770</name>
</gene>
<dbReference type="InterPro" id="IPR036990">
    <property type="entry name" value="M14A-like_propep"/>
</dbReference>
<dbReference type="PROSITE" id="PS00132">
    <property type="entry name" value="CARBOXYPEPT_ZN_1"/>
    <property type="match status" value="1"/>
</dbReference>
<evidence type="ECO:0000313" key="17">
    <source>
        <dbReference type="EMBL" id="ALC42191.1"/>
    </source>
</evidence>
<dbReference type="EMBL" id="CP012524">
    <property type="protein sequence ID" value="ALC42191.1"/>
    <property type="molecule type" value="Genomic_DNA"/>
</dbReference>
<feature type="signal peptide" evidence="15">
    <location>
        <begin position="1"/>
        <end position="21"/>
    </location>
</feature>
<evidence type="ECO:0000256" key="14">
    <source>
        <dbReference type="PROSITE-ProRule" id="PRU01379"/>
    </source>
</evidence>
<keyword evidence="11" id="KW-0482">Metalloprotease</keyword>
<keyword evidence="12" id="KW-1015">Disulfide bond</keyword>
<dbReference type="Pfam" id="PF00246">
    <property type="entry name" value="Peptidase_M14"/>
    <property type="match status" value="1"/>
</dbReference>
<protein>
    <submittedName>
        <fullName evidence="17">CG12374</fullName>
    </submittedName>
</protein>
<name>A0A0M4E6N3_DROBS</name>
<evidence type="ECO:0000256" key="4">
    <source>
        <dbReference type="ARBA" id="ARBA00022525"/>
    </source>
</evidence>
<keyword evidence="7" id="KW-0479">Metal-binding</keyword>
<feature type="chain" id="PRO_5005792981" evidence="15">
    <location>
        <begin position="22"/>
        <end position="428"/>
    </location>
</feature>
<dbReference type="OrthoDB" id="3626597at2759"/>
<comment type="similarity">
    <text evidence="3 14">Belongs to the peptidase M14 family.</text>
</comment>
<dbReference type="SUPFAM" id="SSF54897">
    <property type="entry name" value="Protease propeptides/inhibitors"/>
    <property type="match status" value="1"/>
</dbReference>
<dbReference type="Gene3D" id="3.30.70.340">
    <property type="entry name" value="Metallocarboxypeptidase-like"/>
    <property type="match status" value="1"/>
</dbReference>
<dbReference type="PRINTS" id="PR00765">
    <property type="entry name" value="CRBOXYPTASEA"/>
</dbReference>
<dbReference type="CDD" id="cd03860">
    <property type="entry name" value="M14_CP_A-B_like"/>
    <property type="match status" value="1"/>
</dbReference>
<feature type="active site" description="Proton donor/acceptor" evidence="14">
    <location>
        <position position="387"/>
    </location>
</feature>
<dbReference type="STRING" id="30019.A0A0M4E6N3"/>
<dbReference type="InterPro" id="IPR057246">
    <property type="entry name" value="CARBOXYPEPT_ZN_1"/>
</dbReference>
<dbReference type="GO" id="GO:0006508">
    <property type="term" value="P:proteolysis"/>
    <property type="evidence" value="ECO:0007669"/>
    <property type="project" value="UniProtKB-KW"/>
</dbReference>
<evidence type="ECO:0000256" key="2">
    <source>
        <dbReference type="ARBA" id="ARBA00004613"/>
    </source>
</evidence>
<evidence type="ECO:0000256" key="11">
    <source>
        <dbReference type="ARBA" id="ARBA00023049"/>
    </source>
</evidence>
<evidence type="ECO:0000256" key="7">
    <source>
        <dbReference type="ARBA" id="ARBA00022723"/>
    </source>
</evidence>
<keyword evidence="10" id="KW-0862">Zinc</keyword>
<reference evidence="17 18" key="1">
    <citation type="submission" date="2015-08" db="EMBL/GenBank/DDBJ databases">
        <title>Ancestral chromatin configuration constrains chromatin evolution on differentiating sex chromosomes in Drosophila.</title>
        <authorList>
            <person name="Zhou Q."/>
            <person name="Bachtrog D."/>
        </authorList>
    </citation>
    <scope>NUCLEOTIDE SEQUENCE [LARGE SCALE GENOMIC DNA]</scope>
    <source>
        <tissue evidence="17">Whole larvae</tissue>
    </source>
</reference>
<dbReference type="FunFam" id="3.40.630.10:FF:000040">
    <property type="entry name" value="zinc carboxypeptidase"/>
    <property type="match status" value="1"/>
</dbReference>
<evidence type="ECO:0000256" key="12">
    <source>
        <dbReference type="ARBA" id="ARBA00023157"/>
    </source>
</evidence>
<dbReference type="AlphaFoldDB" id="A0A0M4E6N3"/>